<dbReference type="InterPro" id="IPR036691">
    <property type="entry name" value="Endo/exonu/phosph_ase_sf"/>
</dbReference>
<name>A0AAU9UCZ5_EUPED</name>
<dbReference type="AlphaFoldDB" id="A0AAU9UCZ5"/>
<feature type="domain" description="Endonuclease/exonuclease/phosphatase" evidence="1">
    <location>
        <begin position="5"/>
        <end position="92"/>
    </location>
</feature>
<accession>A0AAU9UCZ5</accession>
<reference evidence="2" key="1">
    <citation type="submission" date="2022-03" db="EMBL/GenBank/DDBJ databases">
        <authorList>
            <person name="Tunstrom K."/>
        </authorList>
    </citation>
    <scope>NUCLEOTIDE SEQUENCE</scope>
</reference>
<evidence type="ECO:0000259" key="1">
    <source>
        <dbReference type="Pfam" id="PF03372"/>
    </source>
</evidence>
<sequence length="129" mass="15013">MANSLNIYYQNTQGLRTKTSTFKRNLTLNQFDIISLTETWLLDGVFDQELFDDRYLVWRRDRNYLNTHQKYGGGVLLAVRRDIPAIEQLDWQSSAEDLWVSLTIKKAVIAYWILYLPTNSLILGGAVTH</sequence>
<dbReference type="GO" id="GO:0003824">
    <property type="term" value="F:catalytic activity"/>
    <property type="evidence" value="ECO:0007669"/>
    <property type="project" value="InterPro"/>
</dbReference>
<comment type="caution">
    <text evidence="2">The sequence shown here is derived from an EMBL/GenBank/DDBJ whole genome shotgun (WGS) entry which is preliminary data.</text>
</comment>
<dbReference type="SUPFAM" id="SSF56219">
    <property type="entry name" value="DNase I-like"/>
    <property type="match status" value="1"/>
</dbReference>
<proteinExistence type="predicted"/>
<dbReference type="Gene3D" id="3.60.10.10">
    <property type="entry name" value="Endonuclease/exonuclease/phosphatase"/>
    <property type="match status" value="1"/>
</dbReference>
<dbReference type="Pfam" id="PF03372">
    <property type="entry name" value="Exo_endo_phos"/>
    <property type="match status" value="1"/>
</dbReference>
<dbReference type="EMBL" id="CAKOGL010000016">
    <property type="protein sequence ID" value="CAH2096644.1"/>
    <property type="molecule type" value="Genomic_DNA"/>
</dbReference>
<evidence type="ECO:0000313" key="2">
    <source>
        <dbReference type="EMBL" id="CAH2096644.1"/>
    </source>
</evidence>
<organism evidence="2 3">
    <name type="scientific">Euphydryas editha</name>
    <name type="common">Edith's checkerspot</name>
    <dbReference type="NCBI Taxonomy" id="104508"/>
    <lineage>
        <taxon>Eukaryota</taxon>
        <taxon>Metazoa</taxon>
        <taxon>Ecdysozoa</taxon>
        <taxon>Arthropoda</taxon>
        <taxon>Hexapoda</taxon>
        <taxon>Insecta</taxon>
        <taxon>Pterygota</taxon>
        <taxon>Neoptera</taxon>
        <taxon>Endopterygota</taxon>
        <taxon>Lepidoptera</taxon>
        <taxon>Glossata</taxon>
        <taxon>Ditrysia</taxon>
        <taxon>Papilionoidea</taxon>
        <taxon>Nymphalidae</taxon>
        <taxon>Nymphalinae</taxon>
        <taxon>Euphydryas</taxon>
    </lineage>
</organism>
<protein>
    <recommendedName>
        <fullName evidence="1">Endonuclease/exonuclease/phosphatase domain-containing protein</fullName>
    </recommendedName>
</protein>
<evidence type="ECO:0000313" key="3">
    <source>
        <dbReference type="Proteomes" id="UP001153954"/>
    </source>
</evidence>
<keyword evidence="3" id="KW-1185">Reference proteome</keyword>
<gene>
    <name evidence="2" type="ORF">EEDITHA_LOCUS11958</name>
</gene>
<dbReference type="InterPro" id="IPR005135">
    <property type="entry name" value="Endo/exonuclease/phosphatase"/>
</dbReference>
<dbReference type="Proteomes" id="UP001153954">
    <property type="component" value="Unassembled WGS sequence"/>
</dbReference>